<dbReference type="InterPro" id="IPR006280">
    <property type="entry name" value="SoxG_het"/>
</dbReference>
<dbReference type="RefSeq" id="WP_244551697.1">
    <property type="nucleotide sequence ID" value="NZ_FTMD01000009.1"/>
</dbReference>
<reference evidence="2" key="1">
    <citation type="submission" date="2017-01" db="EMBL/GenBank/DDBJ databases">
        <authorList>
            <person name="Varghese N."/>
            <person name="Submissions S."/>
        </authorList>
    </citation>
    <scope>NUCLEOTIDE SEQUENCE [LARGE SCALE GENOMIC DNA]</scope>
    <source>
        <strain evidence="2">ATCC 51758</strain>
    </source>
</reference>
<gene>
    <name evidence="1" type="ORF">SAMN05421829_10929</name>
</gene>
<accession>A0A1N6XL86</accession>
<dbReference type="NCBIfam" id="TIGR01375">
    <property type="entry name" value="soxG"/>
    <property type="match status" value="1"/>
</dbReference>
<dbReference type="Gene3D" id="3.30.70.1520">
    <property type="entry name" value="Heterotetrameric sarcosine oxidase"/>
    <property type="match status" value="1"/>
</dbReference>
<organism evidence="1 2">
    <name type="scientific">Aromatoleum tolulyticum</name>
    <dbReference type="NCBI Taxonomy" id="34027"/>
    <lineage>
        <taxon>Bacteria</taxon>
        <taxon>Pseudomonadati</taxon>
        <taxon>Pseudomonadota</taxon>
        <taxon>Betaproteobacteria</taxon>
        <taxon>Rhodocyclales</taxon>
        <taxon>Rhodocyclaceae</taxon>
        <taxon>Aromatoleum</taxon>
    </lineage>
</organism>
<dbReference type="Proteomes" id="UP000186819">
    <property type="component" value="Unassembled WGS sequence"/>
</dbReference>
<dbReference type="Pfam" id="PF04268">
    <property type="entry name" value="SoxG"/>
    <property type="match status" value="1"/>
</dbReference>
<keyword evidence="2" id="KW-1185">Reference proteome</keyword>
<dbReference type="InterPro" id="IPR027266">
    <property type="entry name" value="TrmE/GcvT-like"/>
</dbReference>
<proteinExistence type="predicted"/>
<dbReference type="InterPro" id="IPR007375">
    <property type="entry name" value="SoxG"/>
</dbReference>
<dbReference type="GO" id="GO:0008115">
    <property type="term" value="F:sarcosine oxidase activity"/>
    <property type="evidence" value="ECO:0007669"/>
    <property type="project" value="InterPro"/>
</dbReference>
<dbReference type="Gene3D" id="3.30.1360.120">
    <property type="entry name" value="Probable tRNA modification gtpase trme, domain 1"/>
    <property type="match status" value="1"/>
</dbReference>
<dbReference type="EMBL" id="FTMD01000009">
    <property type="protein sequence ID" value="SIR03136.1"/>
    <property type="molecule type" value="Genomic_DNA"/>
</dbReference>
<sequence length="232" mass="25214">MSDYAQMELNPRGAVKSESPLAMTRARVAQAASPQEARVLICEKAFLGHLVLRGNADDEAFRAGVERALGLALPLEMGPLSLDEARGISIQWMSPDEWLLIVPAGQEFAAEAALRGQLTGHYAVMNVSGGQTLLELSGPCVRELLMKCTPYDVHPRHFPVGKGVTSVFAKSSAVIRRVGEARWELVIRRSFADYLYSWILDAAEEFGVFVASGEAARSAARDAARELATEAR</sequence>
<evidence type="ECO:0000313" key="1">
    <source>
        <dbReference type="EMBL" id="SIR03136.1"/>
    </source>
</evidence>
<dbReference type="SUPFAM" id="SSF103025">
    <property type="entry name" value="Folate-binding domain"/>
    <property type="match status" value="1"/>
</dbReference>
<dbReference type="AlphaFoldDB" id="A0A1N6XL86"/>
<dbReference type="GO" id="GO:1901053">
    <property type="term" value="P:sarcosine catabolic process"/>
    <property type="evidence" value="ECO:0007669"/>
    <property type="project" value="InterPro"/>
</dbReference>
<name>A0A1N6XL86_9RHOO</name>
<dbReference type="STRING" id="34027.SAMN05421829_10929"/>
<evidence type="ECO:0000313" key="2">
    <source>
        <dbReference type="Proteomes" id="UP000186819"/>
    </source>
</evidence>
<protein>
    <submittedName>
        <fullName evidence="1">Sarcosine oxidase subunit gamma</fullName>
    </submittedName>
</protein>